<dbReference type="Pfam" id="PF13623">
    <property type="entry name" value="SurA_N_2"/>
    <property type="match status" value="1"/>
</dbReference>
<evidence type="ECO:0000313" key="3">
    <source>
        <dbReference type="EMBL" id="MDP1027147.1"/>
    </source>
</evidence>
<feature type="signal peptide" evidence="2">
    <location>
        <begin position="1"/>
        <end position="18"/>
    </location>
</feature>
<evidence type="ECO:0000313" key="4">
    <source>
        <dbReference type="Proteomes" id="UP001230685"/>
    </source>
</evidence>
<dbReference type="NCBIfam" id="TIGR02925">
    <property type="entry name" value="cis_trans_EpsD"/>
    <property type="match status" value="1"/>
</dbReference>
<dbReference type="Proteomes" id="UP001230685">
    <property type="component" value="Unassembled WGS sequence"/>
</dbReference>
<feature type="chain" id="PRO_5046313603" evidence="2">
    <location>
        <begin position="19"/>
        <end position="280"/>
    </location>
</feature>
<dbReference type="InterPro" id="IPR027304">
    <property type="entry name" value="Trigger_fact/SurA_dom_sf"/>
</dbReference>
<dbReference type="Gene3D" id="1.10.8.1040">
    <property type="match status" value="1"/>
</dbReference>
<dbReference type="PROSITE" id="PS51257">
    <property type="entry name" value="PROKAR_LIPOPROTEIN"/>
    <property type="match status" value="1"/>
</dbReference>
<organism evidence="3 4">
    <name type="scientific">Sphingomonas aurea</name>
    <dbReference type="NCBI Taxonomy" id="3063994"/>
    <lineage>
        <taxon>Bacteria</taxon>
        <taxon>Pseudomonadati</taxon>
        <taxon>Pseudomonadota</taxon>
        <taxon>Alphaproteobacteria</taxon>
        <taxon>Sphingomonadales</taxon>
        <taxon>Sphingomonadaceae</taxon>
        <taxon>Sphingomonas</taxon>
    </lineage>
</organism>
<proteinExistence type="predicted"/>
<accession>A0ABT9EJJ9</accession>
<protein>
    <submittedName>
        <fullName evidence="3">EpsD family peptidyl-prolyl cis-trans isomerase</fullName>
        <ecNumber evidence="3">5.2.1.8</ecNumber>
    </submittedName>
</protein>
<keyword evidence="3" id="KW-0413">Isomerase</keyword>
<evidence type="ECO:0000256" key="2">
    <source>
        <dbReference type="SAM" id="SignalP"/>
    </source>
</evidence>
<keyword evidence="4" id="KW-1185">Reference proteome</keyword>
<name>A0ABT9EJJ9_9SPHN</name>
<dbReference type="EMBL" id="JAUUDS010000003">
    <property type="protein sequence ID" value="MDP1027147.1"/>
    <property type="molecule type" value="Genomic_DNA"/>
</dbReference>
<gene>
    <name evidence="3" type="ORF">Q5H91_07985</name>
</gene>
<dbReference type="EC" id="5.2.1.8" evidence="3"/>
<dbReference type="PANTHER" id="PTHR47637:SF1">
    <property type="entry name" value="CHAPERONE SURA"/>
    <property type="match status" value="1"/>
</dbReference>
<evidence type="ECO:0000256" key="1">
    <source>
        <dbReference type="ARBA" id="ARBA00022729"/>
    </source>
</evidence>
<comment type="caution">
    <text evidence="3">The sequence shown here is derived from an EMBL/GenBank/DDBJ whole genome shotgun (WGS) entry which is preliminary data.</text>
</comment>
<dbReference type="GO" id="GO:0003755">
    <property type="term" value="F:peptidyl-prolyl cis-trans isomerase activity"/>
    <property type="evidence" value="ECO:0007669"/>
    <property type="project" value="UniProtKB-EC"/>
</dbReference>
<keyword evidence="1 2" id="KW-0732">Signal</keyword>
<dbReference type="SUPFAM" id="SSF109998">
    <property type="entry name" value="Triger factor/SurA peptide-binding domain-like"/>
    <property type="match status" value="1"/>
</dbReference>
<sequence length="280" mass="30274">MRSKSLTILLMATAIAVAGCKRSATGQVVAVVNGEEISLSELNGELKNAPQGADKDVVRAQALQNLINRKLLVQQARERGIDKDPDFLQRERRMDDQVLIEMLGQQVTKNVSTPGAAEIDRFIAQNPQMFGGRAIYALDQIIFPMPQDRNRLKAFEADHSLDAVAKRLQTMNIQFQRQQGKLDSVATPPELLKQVTSLPAGEPFVIATGGNVVVSVVGGKQDAPIAGDQARQIASELIRKNAVTDIAQKQIKQARDAAKIDYQPGFAPKADAAAAGKAKS</sequence>
<reference evidence="3 4" key="1">
    <citation type="submission" date="2023-07" db="EMBL/GenBank/DDBJ databases">
        <authorList>
            <person name="Kim M.K."/>
        </authorList>
    </citation>
    <scope>NUCLEOTIDE SEQUENCE [LARGE SCALE GENOMIC DNA]</scope>
    <source>
        <strain evidence="3 4">KR1UV-12</strain>
    </source>
</reference>
<dbReference type="InterPro" id="IPR050280">
    <property type="entry name" value="OMP_Chaperone_SurA"/>
</dbReference>
<dbReference type="PANTHER" id="PTHR47637">
    <property type="entry name" value="CHAPERONE SURA"/>
    <property type="match status" value="1"/>
</dbReference>
<dbReference type="InterPro" id="IPR014274">
    <property type="entry name" value="PPIase_EpsD"/>
</dbReference>